<evidence type="ECO:0000256" key="6">
    <source>
        <dbReference type="ARBA" id="ARBA00022840"/>
    </source>
</evidence>
<dbReference type="SMART" id="SM00382">
    <property type="entry name" value="AAA"/>
    <property type="match status" value="1"/>
</dbReference>
<dbReference type="FunFam" id="3.40.50.300:FF:000224">
    <property type="entry name" value="Energy-coupling factor transporter ATP-binding protein EcfA"/>
    <property type="match status" value="1"/>
</dbReference>
<dbReference type="AlphaFoldDB" id="A0A840NPN5"/>
<keyword evidence="6 10" id="KW-0067">ATP-binding</keyword>
<gene>
    <name evidence="10" type="ORF">BJ969_005023</name>
</gene>
<evidence type="ECO:0000256" key="8">
    <source>
        <dbReference type="ARBA" id="ARBA00023136"/>
    </source>
</evidence>
<sequence length="261" mass="27913">MRADIRVESLTHQYDEHVTALRGISTTVRQGERVAVIGPNGAGKTTLVQHFNGLARPTSGRVLVGDRDTAEYPISTLAAQVGFVFQNPADQLHARTVAAEVRFGPRNLGRSAAEADAQVAAALAATGLTELADAHPYHLAPAQRKLVAIASVLAMDTPVVVLDEPTTGQDAFALDVLSAVLADLAERGRTVIATTHDMDFCVENFDRVLLLTDGELVADGAPAEVFTDTAPHRLPQLFRLAGELGWDSRPTTVDEFVTMLE</sequence>
<dbReference type="InterPro" id="IPR015856">
    <property type="entry name" value="ABC_transpr_CbiO/EcfA_su"/>
</dbReference>
<dbReference type="PANTHER" id="PTHR43553">
    <property type="entry name" value="HEAVY METAL TRANSPORTER"/>
    <property type="match status" value="1"/>
</dbReference>
<dbReference type="InterPro" id="IPR027417">
    <property type="entry name" value="P-loop_NTPase"/>
</dbReference>
<dbReference type="GO" id="GO:0016887">
    <property type="term" value="F:ATP hydrolysis activity"/>
    <property type="evidence" value="ECO:0007669"/>
    <property type="project" value="InterPro"/>
</dbReference>
<keyword evidence="4" id="KW-1003">Cell membrane</keyword>
<dbReference type="InterPro" id="IPR003439">
    <property type="entry name" value="ABC_transporter-like_ATP-bd"/>
</dbReference>
<dbReference type="Pfam" id="PF00005">
    <property type="entry name" value="ABC_tran"/>
    <property type="match status" value="1"/>
</dbReference>
<evidence type="ECO:0000256" key="7">
    <source>
        <dbReference type="ARBA" id="ARBA00022967"/>
    </source>
</evidence>
<accession>A0A840NPN5</accession>
<dbReference type="PROSITE" id="PS50893">
    <property type="entry name" value="ABC_TRANSPORTER_2"/>
    <property type="match status" value="1"/>
</dbReference>
<dbReference type="RefSeq" id="WP_184482838.1">
    <property type="nucleotide sequence ID" value="NZ_JACHIV010000001.1"/>
</dbReference>
<dbReference type="Proteomes" id="UP000580474">
    <property type="component" value="Unassembled WGS sequence"/>
</dbReference>
<dbReference type="SUPFAM" id="SSF52540">
    <property type="entry name" value="P-loop containing nucleoside triphosphate hydrolases"/>
    <property type="match status" value="1"/>
</dbReference>
<dbReference type="GO" id="GO:0043190">
    <property type="term" value="C:ATP-binding cassette (ABC) transporter complex"/>
    <property type="evidence" value="ECO:0007669"/>
    <property type="project" value="TreeGrafter"/>
</dbReference>
<proteinExistence type="inferred from homology"/>
<evidence type="ECO:0000259" key="9">
    <source>
        <dbReference type="PROSITE" id="PS50893"/>
    </source>
</evidence>
<comment type="subcellular location">
    <subcellularLocation>
        <location evidence="1">Cell membrane</location>
    </subcellularLocation>
</comment>
<comment type="similarity">
    <text evidence="2">Belongs to the ABC transporter superfamily.</text>
</comment>
<name>A0A840NPN5_9PSEU</name>
<protein>
    <submittedName>
        <fullName evidence="10">Energy-coupling factor transporter ATP-binding protein EcfA2</fullName>
    </submittedName>
</protein>
<evidence type="ECO:0000313" key="10">
    <source>
        <dbReference type="EMBL" id="MBB5071935.1"/>
    </source>
</evidence>
<keyword evidence="7" id="KW-1278">Translocase</keyword>
<dbReference type="InterPro" id="IPR003593">
    <property type="entry name" value="AAA+_ATPase"/>
</dbReference>
<feature type="domain" description="ABC transporter" evidence="9">
    <location>
        <begin position="5"/>
        <end position="238"/>
    </location>
</feature>
<keyword evidence="3" id="KW-0813">Transport</keyword>
<evidence type="ECO:0000256" key="3">
    <source>
        <dbReference type="ARBA" id="ARBA00022448"/>
    </source>
</evidence>
<keyword evidence="8" id="KW-0472">Membrane</keyword>
<reference evidence="10 11" key="1">
    <citation type="submission" date="2020-08" db="EMBL/GenBank/DDBJ databases">
        <title>Sequencing the genomes of 1000 actinobacteria strains.</title>
        <authorList>
            <person name="Klenk H.-P."/>
        </authorList>
    </citation>
    <scope>NUCLEOTIDE SEQUENCE [LARGE SCALE GENOMIC DNA]</scope>
    <source>
        <strain evidence="10 11">DSM 45582</strain>
    </source>
</reference>
<dbReference type="InterPro" id="IPR050095">
    <property type="entry name" value="ECF_ABC_transporter_ATP-bd"/>
</dbReference>
<evidence type="ECO:0000256" key="4">
    <source>
        <dbReference type="ARBA" id="ARBA00022475"/>
    </source>
</evidence>
<dbReference type="GO" id="GO:0042626">
    <property type="term" value="F:ATPase-coupled transmembrane transporter activity"/>
    <property type="evidence" value="ECO:0007669"/>
    <property type="project" value="TreeGrafter"/>
</dbReference>
<dbReference type="GO" id="GO:0005524">
    <property type="term" value="F:ATP binding"/>
    <property type="evidence" value="ECO:0007669"/>
    <property type="project" value="UniProtKB-KW"/>
</dbReference>
<organism evidence="10 11">
    <name type="scientific">Saccharopolyspora gloriosae</name>
    <dbReference type="NCBI Taxonomy" id="455344"/>
    <lineage>
        <taxon>Bacteria</taxon>
        <taxon>Bacillati</taxon>
        <taxon>Actinomycetota</taxon>
        <taxon>Actinomycetes</taxon>
        <taxon>Pseudonocardiales</taxon>
        <taxon>Pseudonocardiaceae</taxon>
        <taxon>Saccharopolyspora</taxon>
    </lineage>
</organism>
<comment type="caution">
    <text evidence="10">The sequence shown here is derived from an EMBL/GenBank/DDBJ whole genome shotgun (WGS) entry which is preliminary data.</text>
</comment>
<evidence type="ECO:0000256" key="2">
    <source>
        <dbReference type="ARBA" id="ARBA00005417"/>
    </source>
</evidence>
<dbReference type="CDD" id="cd03225">
    <property type="entry name" value="ABC_cobalt_CbiO_domain1"/>
    <property type="match status" value="1"/>
</dbReference>
<keyword evidence="5" id="KW-0547">Nucleotide-binding</keyword>
<evidence type="ECO:0000313" key="11">
    <source>
        <dbReference type="Proteomes" id="UP000580474"/>
    </source>
</evidence>
<evidence type="ECO:0000256" key="5">
    <source>
        <dbReference type="ARBA" id="ARBA00022741"/>
    </source>
</evidence>
<dbReference type="Gene3D" id="3.40.50.300">
    <property type="entry name" value="P-loop containing nucleotide triphosphate hydrolases"/>
    <property type="match status" value="1"/>
</dbReference>
<dbReference type="PANTHER" id="PTHR43553:SF24">
    <property type="entry name" value="ENERGY-COUPLING FACTOR TRANSPORTER ATP-BINDING PROTEIN ECFA1"/>
    <property type="match status" value="1"/>
</dbReference>
<evidence type="ECO:0000256" key="1">
    <source>
        <dbReference type="ARBA" id="ARBA00004236"/>
    </source>
</evidence>
<dbReference type="EMBL" id="JACHIV010000001">
    <property type="protein sequence ID" value="MBB5071935.1"/>
    <property type="molecule type" value="Genomic_DNA"/>
</dbReference>
<keyword evidence="11" id="KW-1185">Reference proteome</keyword>